<keyword evidence="4" id="KW-1134">Transmembrane beta strand</keyword>
<comment type="catalytic activity">
    <reaction evidence="13">
        <text>K(+)(in) = K(+)(out)</text>
        <dbReference type="Rhea" id="RHEA:29463"/>
        <dbReference type="ChEBI" id="CHEBI:29103"/>
    </reaction>
</comment>
<comment type="subcellular location">
    <subcellularLocation>
        <location evidence="1">Mitochondrion outer membrane</location>
    </subcellularLocation>
</comment>
<dbReference type="GO" id="GO:0015288">
    <property type="term" value="F:porin activity"/>
    <property type="evidence" value="ECO:0007669"/>
    <property type="project" value="UniProtKB-KW"/>
</dbReference>
<keyword evidence="10" id="KW-0496">Mitochondrion</keyword>
<dbReference type="Ensembl" id="ENSPMAT00000005399.1">
    <property type="protein sequence ID" value="ENSPMAP00000005379.1"/>
    <property type="gene ID" value="ENSPMAG00000004891.1"/>
</dbReference>
<evidence type="ECO:0000256" key="8">
    <source>
        <dbReference type="ARBA" id="ARBA00023065"/>
    </source>
</evidence>
<dbReference type="AlphaFoldDB" id="S4RJJ6"/>
<keyword evidence="11" id="KW-0472">Membrane</keyword>
<organism evidence="14">
    <name type="scientific">Petromyzon marinus</name>
    <name type="common">Sea lamprey</name>
    <dbReference type="NCBI Taxonomy" id="7757"/>
    <lineage>
        <taxon>Eukaryota</taxon>
        <taxon>Metazoa</taxon>
        <taxon>Chordata</taxon>
        <taxon>Craniata</taxon>
        <taxon>Vertebrata</taxon>
        <taxon>Cyclostomata</taxon>
        <taxon>Hyperoartia</taxon>
        <taxon>Petromyzontiformes</taxon>
        <taxon>Petromyzontidae</taxon>
        <taxon>Petromyzon</taxon>
    </lineage>
</organism>
<evidence type="ECO:0000256" key="12">
    <source>
        <dbReference type="ARBA" id="ARBA00024167"/>
    </source>
</evidence>
<evidence type="ECO:0000256" key="5">
    <source>
        <dbReference type="ARBA" id="ARBA00022692"/>
    </source>
</evidence>
<comment type="similarity">
    <text evidence="2">Belongs to the eukaryotic mitochondrial porin family.</text>
</comment>
<dbReference type="FunFam" id="2.40.160.10:FF:000001">
    <property type="entry name" value="Voltage-dependent anion-selective channel protein 2"/>
    <property type="match status" value="1"/>
</dbReference>
<dbReference type="PANTHER" id="PTHR11743">
    <property type="entry name" value="VOLTAGE-DEPENDENT ANION-SELECTIVE CHANNEL"/>
    <property type="match status" value="1"/>
</dbReference>
<dbReference type="InterPro" id="IPR023614">
    <property type="entry name" value="Porin_dom_sf"/>
</dbReference>
<accession>S4RJJ6</accession>
<evidence type="ECO:0000256" key="11">
    <source>
        <dbReference type="ARBA" id="ARBA00023136"/>
    </source>
</evidence>
<evidence type="ECO:0000313" key="14">
    <source>
        <dbReference type="Ensembl" id="ENSPMAP00000005379.1"/>
    </source>
</evidence>
<dbReference type="GeneTree" id="ENSGT00950000182869"/>
<comment type="catalytic activity">
    <reaction evidence="12">
        <text>chloride(in) = chloride(out)</text>
        <dbReference type="Rhea" id="RHEA:29823"/>
        <dbReference type="ChEBI" id="CHEBI:17996"/>
    </reaction>
</comment>
<dbReference type="CDD" id="cd07306">
    <property type="entry name" value="Porin3_VDAC"/>
    <property type="match status" value="1"/>
</dbReference>
<proteinExistence type="inferred from homology"/>
<keyword evidence="5" id="KW-0812">Transmembrane</keyword>
<keyword evidence="9" id="KW-0626">Porin</keyword>
<evidence type="ECO:0000256" key="7">
    <source>
        <dbReference type="ARBA" id="ARBA00022990"/>
    </source>
</evidence>
<dbReference type="GO" id="GO:0005741">
    <property type="term" value="C:mitochondrial outer membrane"/>
    <property type="evidence" value="ECO:0007669"/>
    <property type="project" value="UniProtKB-SubCell"/>
</dbReference>
<evidence type="ECO:0000256" key="3">
    <source>
        <dbReference type="ARBA" id="ARBA00022448"/>
    </source>
</evidence>
<dbReference type="PANTHER" id="PTHR11743:SF70">
    <property type="entry name" value="GH26960P-RELATED"/>
    <property type="match status" value="1"/>
</dbReference>
<evidence type="ECO:0000256" key="13">
    <source>
        <dbReference type="ARBA" id="ARBA00034430"/>
    </source>
</evidence>
<sequence length="283" mass="30348">EKAPPFFESLGEAAREVFTKGYGFGLVKLDFTTRAASGVEFNTRGASHTDSGRVSGALETRYSWPEHGLRLVECWSTDNCLGTRISVDDQLAKGLQLVFDTSFSPNTGKKTGLVKVLYARPFVSATTDVDVSLGGPIVASSVVLAARGWLAGYHMGLDVGKRKITSNRISLGYMTEDFQLLTNVVDGVEFSGSYFQRVSERLDTAVRLAWSAGAPHPRFTLGGTYKIDQNASVSGKMNSASLLGLSYTQALRPGVKLSLCGLLDVKNINSGGHKLGLGLELEA</sequence>
<dbReference type="HOGENOM" id="CLU_044399_2_0_1"/>
<reference evidence="14" key="2">
    <citation type="submission" date="2025-09" db="UniProtKB">
        <authorList>
            <consortium name="Ensembl"/>
        </authorList>
    </citation>
    <scope>IDENTIFICATION</scope>
</reference>
<keyword evidence="8" id="KW-0406">Ion transport</keyword>
<keyword evidence="3" id="KW-0813">Transport</keyword>
<dbReference type="PRINTS" id="PR00185">
    <property type="entry name" value="EUKARYTPORIN"/>
</dbReference>
<dbReference type="GO" id="GO:0046930">
    <property type="term" value="C:pore complex"/>
    <property type="evidence" value="ECO:0007669"/>
    <property type="project" value="UniProtKB-KW"/>
</dbReference>
<name>S4RJJ6_PETMA</name>
<dbReference type="InterPro" id="IPR001925">
    <property type="entry name" value="Porin_Euk"/>
</dbReference>
<dbReference type="Gene3D" id="2.40.160.10">
    <property type="entry name" value="Porin"/>
    <property type="match status" value="1"/>
</dbReference>
<evidence type="ECO:0000256" key="6">
    <source>
        <dbReference type="ARBA" id="ARBA00022787"/>
    </source>
</evidence>
<evidence type="ECO:0000256" key="9">
    <source>
        <dbReference type="ARBA" id="ARBA00023114"/>
    </source>
</evidence>
<dbReference type="GO" id="GO:0008308">
    <property type="term" value="F:voltage-gated monoatomic anion channel activity"/>
    <property type="evidence" value="ECO:0007669"/>
    <property type="project" value="InterPro"/>
</dbReference>
<reference evidence="14" key="1">
    <citation type="submission" date="2025-08" db="UniProtKB">
        <authorList>
            <consortium name="Ensembl"/>
        </authorList>
    </citation>
    <scope>IDENTIFICATION</scope>
</reference>
<dbReference type="Pfam" id="PF01459">
    <property type="entry name" value="Porin_3"/>
    <property type="match status" value="1"/>
</dbReference>
<dbReference type="STRING" id="7757.ENSPMAP00000005379"/>
<keyword evidence="6" id="KW-1000">Mitochondrion outer membrane</keyword>
<evidence type="ECO:0000256" key="4">
    <source>
        <dbReference type="ARBA" id="ARBA00022452"/>
    </source>
</evidence>
<evidence type="ECO:0000256" key="1">
    <source>
        <dbReference type="ARBA" id="ARBA00004294"/>
    </source>
</evidence>
<evidence type="ECO:0000256" key="2">
    <source>
        <dbReference type="ARBA" id="ARBA00007780"/>
    </source>
</evidence>
<keyword evidence="7" id="KW-0007">Acetylation</keyword>
<dbReference type="InterPro" id="IPR027246">
    <property type="entry name" value="Porin_Euk/Tom40"/>
</dbReference>
<evidence type="ECO:0000256" key="10">
    <source>
        <dbReference type="ARBA" id="ARBA00023128"/>
    </source>
</evidence>
<protein>
    <submittedName>
        <fullName evidence="14">Uncharacterized protein</fullName>
    </submittedName>
</protein>